<keyword evidence="2" id="KW-0472">Membrane</keyword>
<keyword evidence="2" id="KW-0812">Transmembrane</keyword>
<organism evidence="3 4">
    <name type="scientific">Sinomonas terrae</name>
    <dbReference type="NCBI Taxonomy" id="2908838"/>
    <lineage>
        <taxon>Bacteria</taxon>
        <taxon>Bacillati</taxon>
        <taxon>Actinomycetota</taxon>
        <taxon>Actinomycetes</taxon>
        <taxon>Micrococcales</taxon>
        <taxon>Micrococcaceae</taxon>
        <taxon>Sinomonas</taxon>
    </lineage>
</organism>
<comment type="caution">
    <text evidence="3">The sequence shown here is derived from an EMBL/GenBank/DDBJ whole genome shotgun (WGS) entry which is preliminary data.</text>
</comment>
<dbReference type="Gene3D" id="2.40.420.20">
    <property type="match status" value="1"/>
</dbReference>
<evidence type="ECO:0000256" key="2">
    <source>
        <dbReference type="SAM" id="Phobius"/>
    </source>
</evidence>
<protein>
    <recommendedName>
        <fullName evidence="5">Peptidoglycan binding-like domain-containing protein</fullName>
    </recommendedName>
</protein>
<evidence type="ECO:0000313" key="4">
    <source>
        <dbReference type="Proteomes" id="UP001202922"/>
    </source>
</evidence>
<keyword evidence="4" id="KW-1185">Reference proteome</keyword>
<dbReference type="InterPro" id="IPR051909">
    <property type="entry name" value="MFP_Cation_Efflux"/>
</dbReference>
<dbReference type="RefSeq" id="WP_241051103.1">
    <property type="nucleotide sequence ID" value="NZ_JAKZBV010000001.1"/>
</dbReference>
<dbReference type="EMBL" id="JAKZBV010000001">
    <property type="protein sequence ID" value="MCH6468979.1"/>
    <property type="molecule type" value="Genomic_DNA"/>
</dbReference>
<dbReference type="InterPro" id="IPR036366">
    <property type="entry name" value="PGBDSf"/>
</dbReference>
<reference evidence="3 4" key="1">
    <citation type="submission" date="2022-03" db="EMBL/GenBank/DDBJ databases">
        <title>Sinomonas sp. isolated from a soil.</title>
        <authorList>
            <person name="Han J."/>
            <person name="Kim D.-U."/>
        </authorList>
    </citation>
    <scope>NUCLEOTIDE SEQUENCE [LARGE SCALE GENOMIC DNA]</scope>
    <source>
        <strain evidence="3 4">5-5</strain>
    </source>
</reference>
<proteinExistence type="predicted"/>
<name>A0ABS9TX26_9MICC</name>
<dbReference type="Gene3D" id="1.10.101.10">
    <property type="entry name" value="PGBD-like superfamily/PGBD"/>
    <property type="match status" value="1"/>
</dbReference>
<evidence type="ECO:0000256" key="1">
    <source>
        <dbReference type="ARBA" id="ARBA00022448"/>
    </source>
</evidence>
<dbReference type="SUPFAM" id="SSF47090">
    <property type="entry name" value="PGBD-like"/>
    <property type="match status" value="1"/>
</dbReference>
<keyword evidence="1" id="KW-0813">Transport</keyword>
<gene>
    <name evidence="3" type="ORF">L0M17_03085</name>
</gene>
<accession>A0ABS9TX26</accession>
<evidence type="ECO:0008006" key="5">
    <source>
        <dbReference type="Google" id="ProtNLM"/>
    </source>
</evidence>
<keyword evidence="2" id="KW-1133">Transmembrane helix</keyword>
<feature type="transmembrane region" description="Helical" evidence="2">
    <location>
        <begin position="18"/>
        <end position="38"/>
    </location>
</feature>
<dbReference type="PANTHER" id="PTHR30097">
    <property type="entry name" value="CATION EFFLUX SYSTEM PROTEIN CUSB"/>
    <property type="match status" value="1"/>
</dbReference>
<dbReference type="InterPro" id="IPR036365">
    <property type="entry name" value="PGBD-like_sf"/>
</dbReference>
<evidence type="ECO:0000313" key="3">
    <source>
        <dbReference type="EMBL" id="MCH6468979.1"/>
    </source>
</evidence>
<dbReference type="PANTHER" id="PTHR30097:SF4">
    <property type="entry name" value="SLR6042 PROTEIN"/>
    <property type="match status" value="1"/>
</dbReference>
<sequence>MPSSDPALGAAMRRVPRWWLLPTIAVVVLGGLVGAYWAGAVTAAGADPEQATTAAVPVSATVERRAVAKQLVIPGKVVAGAQTVVSASATPGVDRLVVTSLAKAVGDDVTPGDLLAVVSGRPLLVLQSRVPLYRDINDGDKGPDVVGLQAALAALGYACPSTGTFDAATQRALSKFYAAARSTAPTGDSPSSVAFHWREFVQIPGDKGKISSISESGTILDDGIVARVTIADDTIVARADLLQADSFAPGTPVTVRAGSAALEVKVAQVSGFKDGDPNQNPVPGKDIVLPVSSGTAGFAANQSVTVTAGPPAAESLAVPLIAIRQEAGKAYVEVESGAVFRRVDIKVTAQSEGWAALADVEGLSPGDRVRLP</sequence>
<dbReference type="Proteomes" id="UP001202922">
    <property type="component" value="Unassembled WGS sequence"/>
</dbReference>